<comment type="caution">
    <text evidence="1">The sequence shown here is derived from an EMBL/GenBank/DDBJ whole genome shotgun (WGS) entry which is preliminary data.</text>
</comment>
<keyword evidence="2" id="KW-1185">Reference proteome</keyword>
<dbReference type="RefSeq" id="WP_266151308.1">
    <property type="nucleotide sequence ID" value="NZ_CP064028.1"/>
</dbReference>
<proteinExistence type="predicted"/>
<accession>A0ABV9C107</accession>
<organism evidence="1 2">
    <name type="scientific">Dyella halodurans</name>
    <dbReference type="NCBI Taxonomy" id="1920171"/>
    <lineage>
        <taxon>Bacteria</taxon>
        <taxon>Pseudomonadati</taxon>
        <taxon>Pseudomonadota</taxon>
        <taxon>Gammaproteobacteria</taxon>
        <taxon>Lysobacterales</taxon>
        <taxon>Rhodanobacteraceae</taxon>
        <taxon>Dyella</taxon>
    </lineage>
</organism>
<reference evidence="2" key="1">
    <citation type="journal article" date="2019" name="Int. J. Syst. Evol. Microbiol.">
        <title>The Global Catalogue of Microorganisms (GCM) 10K type strain sequencing project: providing services to taxonomists for standard genome sequencing and annotation.</title>
        <authorList>
            <consortium name="The Broad Institute Genomics Platform"/>
            <consortium name="The Broad Institute Genome Sequencing Center for Infectious Disease"/>
            <person name="Wu L."/>
            <person name="Ma J."/>
        </authorList>
    </citation>
    <scope>NUCLEOTIDE SEQUENCE [LARGE SCALE GENOMIC DNA]</scope>
    <source>
        <strain evidence="2">CCM 4481</strain>
    </source>
</reference>
<gene>
    <name evidence="1" type="ORF">ACFO5W_07885</name>
</gene>
<evidence type="ECO:0000313" key="1">
    <source>
        <dbReference type="EMBL" id="MFC4526558.1"/>
    </source>
</evidence>
<dbReference type="EMBL" id="JBHSGA010000013">
    <property type="protein sequence ID" value="MFC4526558.1"/>
    <property type="molecule type" value="Genomic_DNA"/>
</dbReference>
<keyword evidence="1" id="KW-0675">Receptor</keyword>
<evidence type="ECO:0000313" key="2">
    <source>
        <dbReference type="Proteomes" id="UP001595961"/>
    </source>
</evidence>
<protein>
    <submittedName>
        <fullName evidence="1">TonB-dependent receptor</fullName>
    </submittedName>
</protein>
<name>A0ABV9C107_9GAMM</name>
<dbReference type="Proteomes" id="UP001595961">
    <property type="component" value="Unassembled WGS sequence"/>
</dbReference>
<sequence length="73" mass="8152">MANIFGTTSNGFAYEGEYEPSANGSVRWMATFRFHGIYRGMRHGRVFDASKLPAADLQTAVKDDIEGVWVNVH</sequence>